<gene>
    <name evidence="2" type="primary">Dsim\GD10683</name>
    <name evidence="2" type="ORF">Dsim_GD10683</name>
</gene>
<dbReference type="Proteomes" id="UP000000304">
    <property type="component" value="Chromosome 2R"/>
</dbReference>
<evidence type="ECO:0000313" key="3">
    <source>
        <dbReference type="Proteomes" id="UP000000304"/>
    </source>
</evidence>
<accession>B4QHQ8</accession>
<keyword evidence="3" id="KW-1185">Reference proteome</keyword>
<name>B4QHQ8_DROSI</name>
<protein>
    <submittedName>
        <fullName evidence="2">GD10683</fullName>
    </submittedName>
</protein>
<evidence type="ECO:0000256" key="1">
    <source>
        <dbReference type="SAM" id="MobiDB-lite"/>
    </source>
</evidence>
<organism evidence="2 3">
    <name type="scientific">Drosophila simulans</name>
    <name type="common">Fruit fly</name>
    <dbReference type="NCBI Taxonomy" id="7240"/>
    <lineage>
        <taxon>Eukaryota</taxon>
        <taxon>Metazoa</taxon>
        <taxon>Ecdysozoa</taxon>
        <taxon>Arthropoda</taxon>
        <taxon>Hexapoda</taxon>
        <taxon>Insecta</taxon>
        <taxon>Pterygota</taxon>
        <taxon>Neoptera</taxon>
        <taxon>Endopterygota</taxon>
        <taxon>Diptera</taxon>
        <taxon>Brachycera</taxon>
        <taxon>Muscomorpha</taxon>
        <taxon>Ephydroidea</taxon>
        <taxon>Drosophilidae</taxon>
        <taxon>Drosophila</taxon>
        <taxon>Sophophora</taxon>
    </lineage>
</organism>
<feature type="compositionally biased region" description="Polar residues" evidence="1">
    <location>
        <begin position="1"/>
        <end position="13"/>
    </location>
</feature>
<proteinExistence type="predicted"/>
<feature type="compositionally biased region" description="Low complexity" evidence="1">
    <location>
        <begin position="15"/>
        <end position="27"/>
    </location>
</feature>
<reference evidence="2 3" key="1">
    <citation type="journal article" date="2007" name="Nature">
        <title>Evolution of genes and genomes on the Drosophila phylogeny.</title>
        <authorList>
            <consortium name="Drosophila 12 Genomes Consortium"/>
            <person name="Clark A.G."/>
            <person name="Eisen M.B."/>
            <person name="Smith D.R."/>
            <person name="Bergman C.M."/>
            <person name="Oliver B."/>
            <person name="Markow T.A."/>
            <person name="Kaufman T.C."/>
            <person name="Kellis M."/>
            <person name="Gelbart W."/>
            <person name="Iyer V.N."/>
            <person name="Pollard D.A."/>
            <person name="Sackton T.B."/>
            <person name="Larracuente A.M."/>
            <person name="Singh N.D."/>
            <person name="Abad J.P."/>
            <person name="Abt D.N."/>
            <person name="Adryan B."/>
            <person name="Aguade M."/>
            <person name="Akashi H."/>
            <person name="Anderson W.W."/>
            <person name="Aquadro C.F."/>
            <person name="Ardell D.H."/>
            <person name="Arguello R."/>
            <person name="Artieri C.G."/>
            <person name="Barbash D.A."/>
            <person name="Barker D."/>
            <person name="Barsanti P."/>
            <person name="Batterham P."/>
            <person name="Batzoglou S."/>
            <person name="Begun D."/>
            <person name="Bhutkar A."/>
            <person name="Blanco E."/>
            <person name="Bosak S.A."/>
            <person name="Bradley R.K."/>
            <person name="Brand A.D."/>
            <person name="Brent M.R."/>
            <person name="Brooks A.N."/>
            <person name="Brown R.H."/>
            <person name="Butlin R.K."/>
            <person name="Caggese C."/>
            <person name="Calvi B.R."/>
            <person name="Bernardo de Carvalho A."/>
            <person name="Caspi A."/>
            <person name="Castrezana S."/>
            <person name="Celniker S.E."/>
            <person name="Chang J.L."/>
            <person name="Chapple C."/>
            <person name="Chatterji S."/>
            <person name="Chinwalla A."/>
            <person name="Civetta A."/>
            <person name="Clifton S.W."/>
            <person name="Comeron J.M."/>
            <person name="Costello J.C."/>
            <person name="Coyne J.A."/>
            <person name="Daub J."/>
            <person name="David R.G."/>
            <person name="Delcher A.L."/>
            <person name="Delehaunty K."/>
            <person name="Do C.B."/>
            <person name="Ebling H."/>
            <person name="Edwards K."/>
            <person name="Eickbush T."/>
            <person name="Evans J.D."/>
            <person name="Filipski A."/>
            <person name="Findeiss S."/>
            <person name="Freyhult E."/>
            <person name="Fulton L."/>
            <person name="Fulton R."/>
            <person name="Garcia A.C."/>
            <person name="Gardiner A."/>
            <person name="Garfield D.A."/>
            <person name="Garvin B.E."/>
            <person name="Gibson G."/>
            <person name="Gilbert D."/>
            <person name="Gnerre S."/>
            <person name="Godfrey J."/>
            <person name="Good R."/>
            <person name="Gotea V."/>
            <person name="Gravely B."/>
            <person name="Greenberg A.J."/>
            <person name="Griffiths-Jones S."/>
            <person name="Gross S."/>
            <person name="Guigo R."/>
            <person name="Gustafson E.A."/>
            <person name="Haerty W."/>
            <person name="Hahn M.W."/>
            <person name="Halligan D.L."/>
            <person name="Halpern A.L."/>
            <person name="Halter G.M."/>
            <person name="Han M.V."/>
            <person name="Heger A."/>
            <person name="Hillier L."/>
            <person name="Hinrichs A.S."/>
            <person name="Holmes I."/>
            <person name="Hoskins R.A."/>
            <person name="Hubisz M.J."/>
            <person name="Hultmark D."/>
            <person name="Huntley M.A."/>
            <person name="Jaffe D.B."/>
            <person name="Jagadeeshan S."/>
            <person name="Jeck W.R."/>
            <person name="Johnson J."/>
            <person name="Jones C.D."/>
            <person name="Jordan W.C."/>
            <person name="Karpen G.H."/>
            <person name="Kataoka E."/>
            <person name="Keightley P.D."/>
            <person name="Kheradpour P."/>
            <person name="Kirkness E.F."/>
            <person name="Koerich L.B."/>
            <person name="Kristiansen K."/>
            <person name="Kudrna D."/>
            <person name="Kulathinal R.J."/>
            <person name="Kumar S."/>
            <person name="Kwok R."/>
            <person name="Lander E."/>
            <person name="Langley C.H."/>
            <person name="Lapoint R."/>
            <person name="Lazzaro B.P."/>
            <person name="Lee S.J."/>
            <person name="Levesque L."/>
            <person name="Li R."/>
            <person name="Lin C.F."/>
            <person name="Lin M.F."/>
            <person name="Lindblad-Toh K."/>
            <person name="Llopart A."/>
            <person name="Long M."/>
            <person name="Low L."/>
            <person name="Lozovsky E."/>
            <person name="Lu J."/>
            <person name="Luo M."/>
            <person name="Machado C.A."/>
            <person name="Makalowski W."/>
            <person name="Marzo M."/>
            <person name="Matsuda M."/>
            <person name="Matzkin L."/>
            <person name="McAllister B."/>
            <person name="McBride C.S."/>
            <person name="McKernan B."/>
            <person name="McKernan K."/>
            <person name="Mendez-Lago M."/>
            <person name="Minx P."/>
            <person name="Mollenhauer M.U."/>
            <person name="Montooth K."/>
            <person name="Mount S.M."/>
            <person name="Mu X."/>
            <person name="Myers E."/>
            <person name="Negre B."/>
            <person name="Newfeld S."/>
            <person name="Nielsen R."/>
            <person name="Noor M.A."/>
            <person name="O'Grady P."/>
            <person name="Pachter L."/>
            <person name="Papaceit M."/>
            <person name="Parisi M.J."/>
            <person name="Parisi M."/>
            <person name="Parts L."/>
            <person name="Pedersen J.S."/>
            <person name="Pesole G."/>
            <person name="Phillippy A.M."/>
            <person name="Ponting C.P."/>
            <person name="Pop M."/>
            <person name="Porcelli D."/>
            <person name="Powell J.R."/>
            <person name="Prohaska S."/>
            <person name="Pruitt K."/>
            <person name="Puig M."/>
            <person name="Quesneville H."/>
            <person name="Ram K.R."/>
            <person name="Rand D."/>
            <person name="Rasmussen M.D."/>
            <person name="Reed L.K."/>
            <person name="Reenan R."/>
            <person name="Reily A."/>
            <person name="Remington K.A."/>
            <person name="Rieger T.T."/>
            <person name="Ritchie M.G."/>
            <person name="Robin C."/>
            <person name="Rogers Y.H."/>
            <person name="Rohde C."/>
            <person name="Rozas J."/>
            <person name="Rubenfield M.J."/>
            <person name="Ruiz A."/>
            <person name="Russo S."/>
            <person name="Salzberg S.L."/>
            <person name="Sanchez-Gracia A."/>
            <person name="Saranga D.J."/>
            <person name="Sato H."/>
            <person name="Schaeffer S.W."/>
            <person name="Schatz M.C."/>
            <person name="Schlenke T."/>
            <person name="Schwartz R."/>
            <person name="Segarra C."/>
            <person name="Singh R.S."/>
            <person name="Sirot L."/>
            <person name="Sirota M."/>
            <person name="Sisneros N.B."/>
            <person name="Smith C.D."/>
            <person name="Smith T.F."/>
            <person name="Spieth J."/>
            <person name="Stage D.E."/>
            <person name="Stark A."/>
            <person name="Stephan W."/>
            <person name="Strausberg R.L."/>
            <person name="Strempel S."/>
            <person name="Sturgill D."/>
            <person name="Sutton G."/>
            <person name="Sutton G.G."/>
            <person name="Tao W."/>
            <person name="Teichmann S."/>
            <person name="Tobari Y.N."/>
            <person name="Tomimura Y."/>
            <person name="Tsolas J.M."/>
            <person name="Valente V.L."/>
            <person name="Venter E."/>
            <person name="Venter J.C."/>
            <person name="Vicario S."/>
            <person name="Vieira F.G."/>
            <person name="Vilella A.J."/>
            <person name="Villasante A."/>
            <person name="Walenz B."/>
            <person name="Wang J."/>
            <person name="Wasserman M."/>
            <person name="Watts T."/>
            <person name="Wilson D."/>
            <person name="Wilson R.K."/>
            <person name="Wing R.A."/>
            <person name="Wolfner M.F."/>
            <person name="Wong A."/>
            <person name="Wong G.K."/>
            <person name="Wu C.I."/>
            <person name="Wu G."/>
            <person name="Yamamoto D."/>
            <person name="Yang H.P."/>
            <person name="Yang S.P."/>
            <person name="Yorke J.A."/>
            <person name="Yoshida K."/>
            <person name="Zdobnov E."/>
            <person name="Zhang P."/>
            <person name="Zhang Y."/>
            <person name="Zimin A.V."/>
            <person name="Baldwin J."/>
            <person name="Abdouelleil A."/>
            <person name="Abdulkadir J."/>
            <person name="Abebe A."/>
            <person name="Abera B."/>
            <person name="Abreu J."/>
            <person name="Acer S.C."/>
            <person name="Aftuck L."/>
            <person name="Alexander A."/>
            <person name="An P."/>
            <person name="Anderson E."/>
            <person name="Anderson S."/>
            <person name="Arachi H."/>
            <person name="Azer M."/>
            <person name="Bachantsang P."/>
            <person name="Barry A."/>
            <person name="Bayul T."/>
            <person name="Berlin A."/>
            <person name="Bessette D."/>
            <person name="Bloom T."/>
            <person name="Blye J."/>
            <person name="Boguslavskiy L."/>
            <person name="Bonnet C."/>
            <person name="Boukhgalter B."/>
            <person name="Bourzgui I."/>
            <person name="Brown A."/>
            <person name="Cahill P."/>
            <person name="Channer S."/>
            <person name="Cheshatsang Y."/>
            <person name="Chuda L."/>
            <person name="Citroen M."/>
            <person name="Collymore A."/>
            <person name="Cooke P."/>
            <person name="Costello M."/>
            <person name="D'Aco K."/>
            <person name="Daza R."/>
            <person name="De Haan G."/>
            <person name="DeGray S."/>
            <person name="DeMaso C."/>
            <person name="Dhargay N."/>
            <person name="Dooley K."/>
            <person name="Dooley E."/>
            <person name="Doricent M."/>
            <person name="Dorje P."/>
            <person name="Dorjee K."/>
            <person name="Dupes A."/>
            <person name="Elong R."/>
            <person name="Falk J."/>
            <person name="Farina A."/>
            <person name="Faro S."/>
            <person name="Ferguson D."/>
            <person name="Fisher S."/>
            <person name="Foley C.D."/>
            <person name="Franke A."/>
            <person name="Friedrich D."/>
            <person name="Gadbois L."/>
            <person name="Gearin G."/>
            <person name="Gearin C.R."/>
            <person name="Giannoukos G."/>
            <person name="Goode T."/>
            <person name="Graham J."/>
            <person name="Grandbois E."/>
            <person name="Grewal S."/>
            <person name="Gyaltsen K."/>
            <person name="Hafez N."/>
            <person name="Hagos B."/>
            <person name="Hall J."/>
            <person name="Henson C."/>
            <person name="Hollinger A."/>
            <person name="Honan T."/>
            <person name="Huard M.D."/>
            <person name="Hughes L."/>
            <person name="Hurhula B."/>
            <person name="Husby M.E."/>
            <person name="Kamat A."/>
            <person name="Kanga B."/>
            <person name="Kashin S."/>
            <person name="Khazanovich D."/>
            <person name="Kisner P."/>
            <person name="Lance K."/>
            <person name="Lara M."/>
            <person name="Lee W."/>
            <person name="Lennon N."/>
            <person name="Letendre F."/>
            <person name="LeVine R."/>
            <person name="Lipovsky A."/>
            <person name="Liu X."/>
            <person name="Liu J."/>
            <person name="Liu S."/>
            <person name="Lokyitsang T."/>
            <person name="Lokyitsang Y."/>
            <person name="Lubonja R."/>
            <person name="Lui A."/>
            <person name="MacDonald P."/>
            <person name="Magnisalis V."/>
            <person name="Maru K."/>
            <person name="Matthews C."/>
            <person name="McCusker W."/>
            <person name="McDonough S."/>
            <person name="Mehta T."/>
            <person name="Meldrim J."/>
            <person name="Meneus L."/>
            <person name="Mihai O."/>
            <person name="Mihalev A."/>
            <person name="Mihova T."/>
            <person name="Mittelman R."/>
            <person name="Mlenga V."/>
            <person name="Montmayeur A."/>
            <person name="Mulrain L."/>
            <person name="Navidi A."/>
            <person name="Naylor J."/>
            <person name="Negash T."/>
            <person name="Nguyen T."/>
            <person name="Nguyen N."/>
            <person name="Nicol R."/>
            <person name="Norbu C."/>
            <person name="Norbu N."/>
            <person name="Novod N."/>
            <person name="O'Neill B."/>
            <person name="Osman S."/>
            <person name="Markiewicz E."/>
            <person name="Oyono O.L."/>
            <person name="Patti C."/>
            <person name="Phunkhang P."/>
            <person name="Pierre F."/>
            <person name="Priest M."/>
            <person name="Raghuraman S."/>
            <person name="Rege F."/>
            <person name="Reyes R."/>
            <person name="Rise C."/>
            <person name="Rogov P."/>
            <person name="Ross K."/>
            <person name="Ryan E."/>
            <person name="Settipalli S."/>
            <person name="Shea T."/>
            <person name="Sherpa N."/>
            <person name="Shi L."/>
            <person name="Shih D."/>
            <person name="Sparrow T."/>
            <person name="Spaulding J."/>
            <person name="Stalker J."/>
            <person name="Stange-Thomann N."/>
            <person name="Stavropoulos S."/>
            <person name="Stone C."/>
            <person name="Strader C."/>
            <person name="Tesfaye S."/>
            <person name="Thomson T."/>
            <person name="Thoulutsang Y."/>
            <person name="Thoulutsang D."/>
            <person name="Topham K."/>
            <person name="Topping I."/>
            <person name="Tsamla T."/>
            <person name="Vassiliev H."/>
            <person name="Vo A."/>
            <person name="Wangchuk T."/>
            <person name="Wangdi T."/>
            <person name="Weiand M."/>
            <person name="Wilkinson J."/>
            <person name="Wilson A."/>
            <person name="Yadav S."/>
            <person name="Young G."/>
            <person name="Yu Q."/>
            <person name="Zembek L."/>
            <person name="Zhong D."/>
            <person name="Zimmer A."/>
            <person name="Zwirko Z."/>
            <person name="Jaffe D.B."/>
            <person name="Alvarez P."/>
            <person name="Brockman W."/>
            <person name="Butler J."/>
            <person name="Chin C."/>
            <person name="Gnerre S."/>
            <person name="Grabherr M."/>
            <person name="Kleber M."/>
            <person name="Mauceli E."/>
            <person name="MacCallum I."/>
        </authorList>
    </citation>
    <scope>NUCLEOTIDE SEQUENCE [LARGE SCALE GENOMIC DNA]</scope>
    <source>
        <strain evidence="3">white501</strain>
    </source>
</reference>
<dbReference type="HOGENOM" id="CLU_2280339_0_0_1"/>
<sequence length="102" mass="11014">MSCQETKQTLGHQTGTGMEAGMEMGMGKDPASAKTDITMADCHPGLHHGSKCTTNWHATGHKLWLHGHPGSFHMDSPLNCQLIYGVSALGALRGHGNHLWRN</sequence>
<dbReference type="EMBL" id="CM000362">
    <property type="protein sequence ID" value="EDX06392.1"/>
    <property type="molecule type" value="Genomic_DNA"/>
</dbReference>
<dbReference type="AlphaFoldDB" id="B4QHQ8"/>
<feature type="region of interest" description="Disordered" evidence="1">
    <location>
        <begin position="1"/>
        <end position="36"/>
    </location>
</feature>
<evidence type="ECO:0000313" key="2">
    <source>
        <dbReference type="EMBL" id="EDX06392.1"/>
    </source>
</evidence>